<dbReference type="Pfam" id="PF00293">
    <property type="entry name" value="NUDIX"/>
    <property type="match status" value="1"/>
</dbReference>
<dbReference type="AlphaFoldDB" id="A0A4P9VNR7"/>
<comment type="cofactor">
    <cofactor evidence="2">
        <name>Mg(2+)</name>
        <dbReference type="ChEBI" id="CHEBI:18420"/>
    </cofactor>
</comment>
<dbReference type="GO" id="GO:0010945">
    <property type="term" value="F:coenzyme A diphosphatase activity"/>
    <property type="evidence" value="ECO:0007669"/>
    <property type="project" value="InterPro"/>
</dbReference>
<evidence type="ECO:0000256" key="5">
    <source>
        <dbReference type="ARBA" id="ARBA00022842"/>
    </source>
</evidence>
<keyword evidence="4" id="KW-0378">Hydrolase</keyword>
<name>A0A4P9VNR7_9GAMM</name>
<comment type="caution">
    <text evidence="8">The sequence shown here is derived from an EMBL/GenBank/DDBJ whole genome shotgun (WGS) entry which is preliminary data.</text>
</comment>
<evidence type="ECO:0000256" key="4">
    <source>
        <dbReference type="ARBA" id="ARBA00022801"/>
    </source>
</evidence>
<evidence type="ECO:0000259" key="7">
    <source>
        <dbReference type="PROSITE" id="PS51462"/>
    </source>
</evidence>
<evidence type="ECO:0000313" key="8">
    <source>
        <dbReference type="EMBL" id="RDH45105.1"/>
    </source>
</evidence>
<keyword evidence="6" id="KW-0464">Manganese</keyword>
<dbReference type="Gene3D" id="3.90.79.10">
    <property type="entry name" value="Nucleoside Triphosphate Pyrophosphohydrolase"/>
    <property type="match status" value="1"/>
</dbReference>
<dbReference type="InterPro" id="IPR000086">
    <property type="entry name" value="NUDIX_hydrolase_dom"/>
</dbReference>
<proteinExistence type="predicted"/>
<dbReference type="InterPro" id="IPR045121">
    <property type="entry name" value="CoAse"/>
</dbReference>
<keyword evidence="3" id="KW-0479">Metal-binding</keyword>
<sequence length="204" mass="23252">MMTDMLWQIKHQLADYRPPINQISLPQASVLIAVTNSSVSPEIILIQRAHHLSSHSGEVAFPGGKREPQDKNLWQTALRESHEEVRIIPESVEYLGQLRSVVSRFGISVTPFVGLIPSKTNLIPCPDELECCFRVPLAFFLKSQNLGWDRLNYGGHDFVLPSYQYQQFKIWGLTAIVLADLLNTVFETNIDLNLPHYKRFSVNH</sequence>
<dbReference type="SUPFAM" id="SSF55811">
    <property type="entry name" value="Nudix"/>
    <property type="match status" value="1"/>
</dbReference>
<dbReference type="PANTHER" id="PTHR12992">
    <property type="entry name" value="NUDIX HYDROLASE"/>
    <property type="match status" value="1"/>
</dbReference>
<comment type="cofactor">
    <cofactor evidence="1">
        <name>Mn(2+)</name>
        <dbReference type="ChEBI" id="CHEBI:29035"/>
    </cofactor>
</comment>
<organism evidence="8 9">
    <name type="scientific">Zooshikella ganghwensis</name>
    <dbReference type="NCBI Taxonomy" id="202772"/>
    <lineage>
        <taxon>Bacteria</taxon>
        <taxon>Pseudomonadati</taxon>
        <taxon>Pseudomonadota</taxon>
        <taxon>Gammaproteobacteria</taxon>
        <taxon>Oceanospirillales</taxon>
        <taxon>Zooshikellaceae</taxon>
        <taxon>Zooshikella</taxon>
    </lineage>
</organism>
<evidence type="ECO:0000313" key="9">
    <source>
        <dbReference type="Proteomes" id="UP000257039"/>
    </source>
</evidence>
<dbReference type="PANTHER" id="PTHR12992:SF11">
    <property type="entry name" value="MITOCHONDRIAL COENZYME A DIPHOSPHATASE NUDT8"/>
    <property type="match status" value="1"/>
</dbReference>
<evidence type="ECO:0000256" key="3">
    <source>
        <dbReference type="ARBA" id="ARBA00022723"/>
    </source>
</evidence>
<dbReference type="InterPro" id="IPR015797">
    <property type="entry name" value="NUDIX_hydrolase-like_dom_sf"/>
</dbReference>
<protein>
    <submittedName>
        <fullName evidence="8">CoA pyrophosphatase</fullName>
    </submittedName>
</protein>
<evidence type="ECO:0000256" key="1">
    <source>
        <dbReference type="ARBA" id="ARBA00001936"/>
    </source>
</evidence>
<gene>
    <name evidence="8" type="ORF">B9G39_17600</name>
</gene>
<keyword evidence="5" id="KW-0460">Magnesium</keyword>
<accession>A0A4P9VNR7</accession>
<feature type="domain" description="Nudix hydrolase" evidence="7">
    <location>
        <begin position="25"/>
        <end position="164"/>
    </location>
</feature>
<evidence type="ECO:0000256" key="2">
    <source>
        <dbReference type="ARBA" id="ARBA00001946"/>
    </source>
</evidence>
<dbReference type="Proteomes" id="UP000257039">
    <property type="component" value="Unassembled WGS sequence"/>
</dbReference>
<dbReference type="GO" id="GO:0046872">
    <property type="term" value="F:metal ion binding"/>
    <property type="evidence" value="ECO:0007669"/>
    <property type="project" value="UniProtKB-KW"/>
</dbReference>
<dbReference type="PROSITE" id="PS51462">
    <property type="entry name" value="NUDIX"/>
    <property type="match status" value="1"/>
</dbReference>
<keyword evidence="9" id="KW-1185">Reference proteome</keyword>
<evidence type="ECO:0000256" key="6">
    <source>
        <dbReference type="ARBA" id="ARBA00023211"/>
    </source>
</evidence>
<reference evidence="8 9" key="1">
    <citation type="submission" date="2017-04" db="EMBL/GenBank/DDBJ databases">
        <title>Draft genome sequence of Zooshikella ganghwensis VG4 isolated from Red Sea sediments.</title>
        <authorList>
            <person name="Rehman Z."/>
            <person name="Alam I."/>
            <person name="Kamau A."/>
            <person name="Bajic V."/>
            <person name="Leiknes T."/>
        </authorList>
    </citation>
    <scope>NUCLEOTIDE SEQUENCE [LARGE SCALE GENOMIC DNA]</scope>
    <source>
        <strain evidence="8 9">VG4</strain>
    </source>
</reference>
<dbReference type="EMBL" id="NDXW01000001">
    <property type="protein sequence ID" value="RDH45105.1"/>
    <property type="molecule type" value="Genomic_DNA"/>
</dbReference>
<dbReference type="RefSeq" id="WP_051310829.1">
    <property type="nucleotide sequence ID" value="NZ_NDXW01000001.1"/>
</dbReference>
<dbReference type="CDD" id="cd03426">
    <property type="entry name" value="NUDIX_CoAse_Nudt7"/>
    <property type="match status" value="1"/>
</dbReference>